<dbReference type="AlphaFoldDB" id="A0A246FMW3"/>
<reference evidence="2 3" key="1">
    <citation type="submission" date="2017-06" db="EMBL/GenBank/DDBJ databases">
        <title>Hymenobacter amundsenii sp. nov. isolated from regoliths in Antarctica.</title>
        <authorList>
            <person name="Sedlacek I."/>
            <person name="Kralova S."/>
            <person name="Pantucek R."/>
            <person name="Svec P."/>
            <person name="Holochova P."/>
            <person name="Stankova E."/>
            <person name="Vrbovska V."/>
            <person name="Busse H.-J."/>
        </authorList>
    </citation>
    <scope>NUCLEOTIDE SEQUENCE [LARGE SCALE GENOMIC DNA]</scope>
    <source>
        <strain evidence="2 3">CCM 8682</strain>
    </source>
</reference>
<organism evidence="2 3">
    <name type="scientific">Hymenobacter amundsenii</name>
    <dbReference type="NCBI Taxonomy" id="2006685"/>
    <lineage>
        <taxon>Bacteria</taxon>
        <taxon>Pseudomonadati</taxon>
        <taxon>Bacteroidota</taxon>
        <taxon>Cytophagia</taxon>
        <taxon>Cytophagales</taxon>
        <taxon>Hymenobacteraceae</taxon>
        <taxon>Hymenobacter</taxon>
    </lineage>
</organism>
<name>A0A246FMW3_9BACT</name>
<sequence>MEARRGTGWWYAALGASAVSAAIIGVAYLKADAGYWLRYGSLEGWTIYPLLADLPQSIAHAGPDYISNLRYDGLMLAAVVAMATSGSCWLVSVVRDWGRGALRPVRWLPVLLALPAAVHAGADEYHFRQPYDPASHPLPNFDSLRAVLR</sequence>
<evidence type="ECO:0000256" key="1">
    <source>
        <dbReference type="SAM" id="Phobius"/>
    </source>
</evidence>
<dbReference type="RefSeq" id="WP_088463550.1">
    <property type="nucleotide sequence ID" value="NZ_NIRR01000006.1"/>
</dbReference>
<keyword evidence="1" id="KW-1133">Transmembrane helix</keyword>
<comment type="caution">
    <text evidence="2">The sequence shown here is derived from an EMBL/GenBank/DDBJ whole genome shotgun (WGS) entry which is preliminary data.</text>
</comment>
<evidence type="ECO:0000313" key="2">
    <source>
        <dbReference type="EMBL" id="OWP64019.1"/>
    </source>
</evidence>
<keyword evidence="3" id="KW-1185">Reference proteome</keyword>
<dbReference type="EMBL" id="NIRR01000006">
    <property type="protein sequence ID" value="OWP64019.1"/>
    <property type="molecule type" value="Genomic_DNA"/>
</dbReference>
<proteinExistence type="predicted"/>
<feature type="transmembrane region" description="Helical" evidence="1">
    <location>
        <begin position="9"/>
        <end position="29"/>
    </location>
</feature>
<dbReference type="Proteomes" id="UP000197277">
    <property type="component" value="Unassembled WGS sequence"/>
</dbReference>
<feature type="transmembrane region" description="Helical" evidence="1">
    <location>
        <begin position="73"/>
        <end position="94"/>
    </location>
</feature>
<accession>A0A246FMW3</accession>
<keyword evidence="1" id="KW-0812">Transmembrane</keyword>
<keyword evidence="1" id="KW-0472">Membrane</keyword>
<evidence type="ECO:0000313" key="3">
    <source>
        <dbReference type="Proteomes" id="UP000197277"/>
    </source>
</evidence>
<protein>
    <submittedName>
        <fullName evidence="2">Uncharacterized protein</fullName>
    </submittedName>
</protein>
<gene>
    <name evidence="2" type="ORF">CDA63_06025</name>
</gene>